<dbReference type="CDD" id="cd06581">
    <property type="entry name" value="TM_PBP1_LivM_like"/>
    <property type="match status" value="1"/>
</dbReference>
<evidence type="ECO:0000256" key="4">
    <source>
        <dbReference type="ARBA" id="ARBA00022989"/>
    </source>
</evidence>
<keyword evidence="2" id="KW-1003">Cell membrane</keyword>
<evidence type="ECO:0000256" key="3">
    <source>
        <dbReference type="ARBA" id="ARBA00022692"/>
    </source>
</evidence>
<evidence type="ECO:0000256" key="6">
    <source>
        <dbReference type="SAM" id="Phobius"/>
    </source>
</evidence>
<organism evidence="7 8">
    <name type="scientific">Phreatobacter stygius</name>
    <dbReference type="NCBI Taxonomy" id="1940610"/>
    <lineage>
        <taxon>Bacteria</taxon>
        <taxon>Pseudomonadati</taxon>
        <taxon>Pseudomonadota</taxon>
        <taxon>Alphaproteobacteria</taxon>
        <taxon>Hyphomicrobiales</taxon>
        <taxon>Phreatobacteraceae</taxon>
        <taxon>Phreatobacter</taxon>
    </lineage>
</organism>
<feature type="transmembrane region" description="Helical" evidence="6">
    <location>
        <begin position="23"/>
        <end position="40"/>
    </location>
</feature>
<reference evidence="7 8" key="1">
    <citation type="submission" date="2019-04" db="EMBL/GenBank/DDBJ databases">
        <title>Phreatobacter aquaticus sp. nov.</title>
        <authorList>
            <person name="Choi A."/>
        </authorList>
    </citation>
    <scope>NUCLEOTIDE SEQUENCE [LARGE SCALE GENOMIC DNA]</scope>
    <source>
        <strain evidence="7 8">KCTC 52518</strain>
    </source>
</reference>
<keyword evidence="8" id="KW-1185">Reference proteome</keyword>
<dbReference type="RefSeq" id="WP_136959348.1">
    <property type="nucleotide sequence ID" value="NZ_CP039690.1"/>
</dbReference>
<feature type="transmembrane region" description="Helical" evidence="6">
    <location>
        <begin position="297"/>
        <end position="319"/>
    </location>
</feature>
<dbReference type="GO" id="GO:0005886">
    <property type="term" value="C:plasma membrane"/>
    <property type="evidence" value="ECO:0007669"/>
    <property type="project" value="UniProtKB-SubCell"/>
</dbReference>
<feature type="transmembrane region" description="Helical" evidence="6">
    <location>
        <begin position="72"/>
        <end position="90"/>
    </location>
</feature>
<protein>
    <submittedName>
        <fullName evidence="7">Branched-chain amino acid ABC transporter permease</fullName>
    </submittedName>
</protein>
<evidence type="ECO:0000313" key="7">
    <source>
        <dbReference type="EMBL" id="QCI63891.1"/>
    </source>
</evidence>
<comment type="subcellular location">
    <subcellularLocation>
        <location evidence="1">Cell membrane</location>
        <topology evidence="1">Multi-pass membrane protein</topology>
    </subcellularLocation>
</comment>
<keyword evidence="3 6" id="KW-0812">Transmembrane</keyword>
<name>A0A4D7AVR2_9HYPH</name>
<evidence type="ECO:0000256" key="2">
    <source>
        <dbReference type="ARBA" id="ARBA00022475"/>
    </source>
</evidence>
<dbReference type="Pfam" id="PF02653">
    <property type="entry name" value="BPD_transp_2"/>
    <property type="match status" value="1"/>
</dbReference>
<dbReference type="Proteomes" id="UP000298781">
    <property type="component" value="Chromosome"/>
</dbReference>
<evidence type="ECO:0000256" key="1">
    <source>
        <dbReference type="ARBA" id="ARBA00004651"/>
    </source>
</evidence>
<feature type="transmembrane region" description="Helical" evidence="6">
    <location>
        <begin position="173"/>
        <end position="193"/>
    </location>
</feature>
<feature type="transmembrane region" description="Helical" evidence="6">
    <location>
        <begin position="223"/>
        <end position="243"/>
    </location>
</feature>
<feature type="transmembrane region" description="Helical" evidence="6">
    <location>
        <begin position="263"/>
        <end position="285"/>
    </location>
</feature>
<feature type="transmembrane region" description="Helical" evidence="6">
    <location>
        <begin position="46"/>
        <end position="65"/>
    </location>
</feature>
<keyword evidence="4 6" id="KW-1133">Transmembrane helix</keyword>
<dbReference type="KEGG" id="pstg:E8M01_06300"/>
<feature type="transmembrane region" description="Helical" evidence="6">
    <location>
        <begin position="96"/>
        <end position="115"/>
    </location>
</feature>
<feature type="transmembrane region" description="Helical" evidence="6">
    <location>
        <begin position="127"/>
        <end position="144"/>
    </location>
</feature>
<dbReference type="InterPro" id="IPR001851">
    <property type="entry name" value="ABC_transp_permease"/>
</dbReference>
<dbReference type="PANTHER" id="PTHR30482:SF10">
    <property type="entry name" value="HIGH-AFFINITY BRANCHED-CHAIN AMINO ACID TRANSPORT PROTEIN BRAE"/>
    <property type="match status" value="1"/>
</dbReference>
<proteinExistence type="predicted"/>
<dbReference type="EMBL" id="CP039690">
    <property type="protein sequence ID" value="QCI63891.1"/>
    <property type="molecule type" value="Genomic_DNA"/>
</dbReference>
<dbReference type="InterPro" id="IPR043428">
    <property type="entry name" value="LivM-like"/>
</dbReference>
<accession>A0A4D7AVR2</accession>
<sequence length="328" mass="34560">MANPAAPTHPLSRILAVATGDKIGTLVVLALLVVLPPLVFPSSFYYRVGAIVWILAIASIGLNLLMGYAGQVSLGHAGFIGIGAYAVAILPQRFGLHGLAAMAAGAAVSALLAYFAGRPILRLRGHYLAVATLGFGILIAMVFTNEAAWTGGPDGMRVPRLVLFGWPVRGSDTWYWIGGATMILSAWLALNLVDSPTGRALRAIHDSEVAAKVVGVDVARYKLTVFVISAVYASIAGSFLALFDGHITPDAAGFLRSVELVTMVVIGGMGSIVGSVVGTAVIVVLPQTLTFLSDYKHLMIGAFIMLFMIFLRSGIVPALREKLFRRAA</sequence>
<dbReference type="AlphaFoldDB" id="A0A4D7AVR2"/>
<evidence type="ECO:0000313" key="8">
    <source>
        <dbReference type="Proteomes" id="UP000298781"/>
    </source>
</evidence>
<evidence type="ECO:0000256" key="5">
    <source>
        <dbReference type="ARBA" id="ARBA00023136"/>
    </source>
</evidence>
<keyword evidence="5 6" id="KW-0472">Membrane</keyword>
<dbReference type="PANTHER" id="PTHR30482">
    <property type="entry name" value="HIGH-AFFINITY BRANCHED-CHAIN AMINO ACID TRANSPORT SYSTEM PERMEASE"/>
    <property type="match status" value="1"/>
</dbReference>
<gene>
    <name evidence="7" type="ORF">E8M01_06300</name>
</gene>
<dbReference type="GO" id="GO:0015658">
    <property type="term" value="F:branched-chain amino acid transmembrane transporter activity"/>
    <property type="evidence" value="ECO:0007669"/>
    <property type="project" value="InterPro"/>
</dbReference>
<dbReference type="OrthoDB" id="9814461at2"/>